<organism evidence="6 7">
    <name type="scientific">Acorus calamus</name>
    <name type="common">Sweet flag</name>
    <dbReference type="NCBI Taxonomy" id="4465"/>
    <lineage>
        <taxon>Eukaryota</taxon>
        <taxon>Viridiplantae</taxon>
        <taxon>Streptophyta</taxon>
        <taxon>Embryophyta</taxon>
        <taxon>Tracheophyta</taxon>
        <taxon>Spermatophyta</taxon>
        <taxon>Magnoliopsida</taxon>
        <taxon>Liliopsida</taxon>
        <taxon>Acoraceae</taxon>
        <taxon>Acorus</taxon>
    </lineage>
</organism>
<comment type="caution">
    <text evidence="6">The sequence shown here is derived from an EMBL/GenBank/DDBJ whole genome shotgun (WGS) entry which is preliminary data.</text>
</comment>
<comment type="similarity">
    <text evidence="1">Belongs to the alkylbase DNA glycosidase AlkA family.</text>
</comment>
<dbReference type="GO" id="GO:0005634">
    <property type="term" value="C:nucleus"/>
    <property type="evidence" value="ECO:0007669"/>
    <property type="project" value="TreeGrafter"/>
</dbReference>
<reference evidence="6" key="1">
    <citation type="journal article" date="2023" name="Nat. Commun.">
        <title>Diploid and tetraploid genomes of Acorus and the evolution of monocots.</title>
        <authorList>
            <person name="Ma L."/>
            <person name="Liu K.W."/>
            <person name="Li Z."/>
            <person name="Hsiao Y.Y."/>
            <person name="Qi Y."/>
            <person name="Fu T."/>
            <person name="Tang G.D."/>
            <person name="Zhang D."/>
            <person name="Sun W.H."/>
            <person name="Liu D.K."/>
            <person name="Li Y."/>
            <person name="Chen G.Z."/>
            <person name="Liu X.D."/>
            <person name="Liao X.Y."/>
            <person name="Jiang Y.T."/>
            <person name="Yu X."/>
            <person name="Hao Y."/>
            <person name="Huang J."/>
            <person name="Zhao X.W."/>
            <person name="Ke S."/>
            <person name="Chen Y.Y."/>
            <person name="Wu W.L."/>
            <person name="Hsu J.L."/>
            <person name="Lin Y.F."/>
            <person name="Huang M.D."/>
            <person name="Li C.Y."/>
            <person name="Huang L."/>
            <person name="Wang Z.W."/>
            <person name="Zhao X."/>
            <person name="Zhong W.Y."/>
            <person name="Peng D.H."/>
            <person name="Ahmad S."/>
            <person name="Lan S."/>
            <person name="Zhang J.S."/>
            <person name="Tsai W.C."/>
            <person name="Van de Peer Y."/>
            <person name="Liu Z.J."/>
        </authorList>
    </citation>
    <scope>NUCLEOTIDE SEQUENCE</scope>
    <source>
        <strain evidence="6">CP</strain>
    </source>
</reference>
<evidence type="ECO:0000313" key="7">
    <source>
        <dbReference type="Proteomes" id="UP001180020"/>
    </source>
</evidence>
<dbReference type="FunFam" id="1.10.1670.40:FF:000001">
    <property type="entry name" value="Probable DNA-3-methyladenine glycosylase 2"/>
    <property type="match status" value="1"/>
</dbReference>
<dbReference type="SMART" id="SM00478">
    <property type="entry name" value="ENDO3c"/>
    <property type="match status" value="1"/>
</dbReference>
<dbReference type="PANTHER" id="PTHR43003:SF5">
    <property type="entry name" value="DNA-3-METHYLADENINE GLYCOSYLASE"/>
    <property type="match status" value="1"/>
</dbReference>
<dbReference type="Gene3D" id="1.10.340.30">
    <property type="entry name" value="Hypothetical protein, domain 2"/>
    <property type="match status" value="1"/>
</dbReference>
<dbReference type="Gene3D" id="1.10.1670.40">
    <property type="match status" value="1"/>
</dbReference>
<evidence type="ECO:0000256" key="3">
    <source>
        <dbReference type="ARBA" id="ARBA00023204"/>
    </source>
</evidence>
<dbReference type="Proteomes" id="UP001180020">
    <property type="component" value="Unassembled WGS sequence"/>
</dbReference>
<evidence type="ECO:0000256" key="1">
    <source>
        <dbReference type="ARBA" id="ARBA00010817"/>
    </source>
</evidence>
<feature type="region of interest" description="Disordered" evidence="4">
    <location>
        <begin position="373"/>
        <end position="416"/>
    </location>
</feature>
<feature type="compositionally biased region" description="Low complexity" evidence="4">
    <location>
        <begin position="72"/>
        <end position="81"/>
    </location>
</feature>
<dbReference type="FunFam" id="1.10.340.30:FF:000004">
    <property type="entry name" value="DNA-3-methyladenine glycosylase II"/>
    <property type="match status" value="1"/>
</dbReference>
<dbReference type="GO" id="GO:0006307">
    <property type="term" value="P:DNA alkylation repair"/>
    <property type="evidence" value="ECO:0007669"/>
    <property type="project" value="TreeGrafter"/>
</dbReference>
<feature type="region of interest" description="Disordered" evidence="4">
    <location>
        <begin position="44"/>
        <end position="145"/>
    </location>
</feature>
<protein>
    <recommendedName>
        <fullName evidence="5">HhH-GPD domain-containing protein</fullName>
    </recommendedName>
</protein>
<evidence type="ECO:0000256" key="4">
    <source>
        <dbReference type="SAM" id="MobiDB-lite"/>
    </source>
</evidence>
<dbReference type="Pfam" id="PF00730">
    <property type="entry name" value="HhH-GPD"/>
    <property type="match status" value="1"/>
</dbReference>
<reference evidence="6" key="2">
    <citation type="submission" date="2023-06" db="EMBL/GenBank/DDBJ databases">
        <authorList>
            <person name="Ma L."/>
            <person name="Liu K.-W."/>
            <person name="Li Z."/>
            <person name="Hsiao Y.-Y."/>
            <person name="Qi Y."/>
            <person name="Fu T."/>
            <person name="Tang G."/>
            <person name="Zhang D."/>
            <person name="Sun W.-H."/>
            <person name="Liu D.-K."/>
            <person name="Li Y."/>
            <person name="Chen G.-Z."/>
            <person name="Liu X.-D."/>
            <person name="Liao X.-Y."/>
            <person name="Jiang Y.-T."/>
            <person name="Yu X."/>
            <person name="Hao Y."/>
            <person name="Huang J."/>
            <person name="Zhao X.-W."/>
            <person name="Ke S."/>
            <person name="Chen Y.-Y."/>
            <person name="Wu W.-L."/>
            <person name="Hsu J.-L."/>
            <person name="Lin Y.-F."/>
            <person name="Huang M.-D."/>
            <person name="Li C.-Y."/>
            <person name="Huang L."/>
            <person name="Wang Z.-W."/>
            <person name="Zhao X."/>
            <person name="Zhong W.-Y."/>
            <person name="Peng D.-H."/>
            <person name="Ahmad S."/>
            <person name="Lan S."/>
            <person name="Zhang J.-S."/>
            <person name="Tsai W.-C."/>
            <person name="Van De Peer Y."/>
            <person name="Liu Z.-J."/>
        </authorList>
    </citation>
    <scope>NUCLEOTIDE SEQUENCE</scope>
    <source>
        <strain evidence="6">CP</strain>
        <tissue evidence="6">Leaves</tissue>
    </source>
</reference>
<dbReference type="GO" id="GO:0032131">
    <property type="term" value="F:alkylated DNA binding"/>
    <property type="evidence" value="ECO:0007669"/>
    <property type="project" value="TreeGrafter"/>
</dbReference>
<evidence type="ECO:0000313" key="6">
    <source>
        <dbReference type="EMBL" id="KAK1324273.1"/>
    </source>
</evidence>
<accession>A0AAV9FHC7</accession>
<dbReference type="InterPro" id="IPR051912">
    <property type="entry name" value="Alkylbase_DNA_Glycosylase/TA"/>
</dbReference>
<feature type="domain" description="HhH-GPD" evidence="5">
    <location>
        <begin position="214"/>
        <end position="369"/>
    </location>
</feature>
<dbReference type="GO" id="GO:0006285">
    <property type="term" value="P:base-excision repair, AP site formation"/>
    <property type="evidence" value="ECO:0007669"/>
    <property type="project" value="TreeGrafter"/>
</dbReference>
<dbReference type="CDD" id="cd00056">
    <property type="entry name" value="ENDO3c"/>
    <property type="match status" value="1"/>
</dbReference>
<dbReference type="EMBL" id="JAUJYO010000001">
    <property type="protein sequence ID" value="KAK1324273.1"/>
    <property type="molecule type" value="Genomic_DNA"/>
</dbReference>
<dbReference type="InterPro" id="IPR003265">
    <property type="entry name" value="HhH-GPD_domain"/>
</dbReference>
<dbReference type="GO" id="GO:0043916">
    <property type="term" value="F:DNA-7-methylguanine glycosylase activity"/>
    <property type="evidence" value="ECO:0007669"/>
    <property type="project" value="TreeGrafter"/>
</dbReference>
<dbReference type="AlphaFoldDB" id="A0AAV9FHC7"/>
<dbReference type="GO" id="GO:0032993">
    <property type="term" value="C:protein-DNA complex"/>
    <property type="evidence" value="ECO:0007669"/>
    <property type="project" value="TreeGrafter"/>
</dbReference>
<proteinExistence type="inferred from homology"/>
<dbReference type="SUPFAM" id="SSF48150">
    <property type="entry name" value="DNA-glycosylase"/>
    <property type="match status" value="1"/>
</dbReference>
<name>A0AAV9FHC7_ACOCL</name>
<feature type="compositionally biased region" description="Low complexity" evidence="4">
    <location>
        <begin position="121"/>
        <end position="141"/>
    </location>
</feature>
<gene>
    <name evidence="6" type="ORF">QJS10_CPA01g01173</name>
</gene>
<dbReference type="PANTHER" id="PTHR43003">
    <property type="entry name" value="DNA-3-METHYLADENINE GLYCOSYLASE"/>
    <property type="match status" value="1"/>
</dbReference>
<keyword evidence="3" id="KW-0234">DNA repair</keyword>
<evidence type="ECO:0000256" key="2">
    <source>
        <dbReference type="ARBA" id="ARBA00022763"/>
    </source>
</evidence>
<keyword evidence="7" id="KW-1185">Reference proteome</keyword>
<feature type="compositionally biased region" description="Low complexity" evidence="4">
    <location>
        <begin position="52"/>
        <end position="64"/>
    </location>
</feature>
<keyword evidence="2" id="KW-0227">DNA damage</keyword>
<evidence type="ECO:0000259" key="5">
    <source>
        <dbReference type="SMART" id="SM00478"/>
    </source>
</evidence>
<dbReference type="InterPro" id="IPR011257">
    <property type="entry name" value="DNA_glycosylase"/>
</dbReference>
<sequence length="416" mass="46258">MMNESHLYQDGTTAQHHLHHFYQPQHHHHQLPFLPSSSTVNCPLMGEPISHSSALTTTTTNPQQQPSPPPSSSSLSQPPTAEAYQDQSNPPPADNESGPVSAGTASATKIPFRPRKMRRISTTTSSSSPESNNNDNNNNNNPHEEDMRRVVMVGKALRCIPPPPRPLSSDGEVAAALCHLRASDPQLSQVMDVHNPPRLHQLYPPFHSLARSILYQQLAYKAATSIYTRFLSLVGGESGVVPETVLALNLHQLRQIGVSGRKASYLHDLANKYKNGILSDEAIIAMDDRSLLSMLTMVKGIGTWSVHMFMIFSLHRPDVLPVGDLGVRKGVQMLYGLDYLPRPSQMEQLCERWRPYRSVGAWYMWRLVESKGSPPPLPSSGPPLLLQQHPQEEEEHQQQSHLLDATSIEGIPNLRR</sequence>
<dbReference type="GO" id="GO:0008725">
    <property type="term" value="F:DNA-3-methyladenine glycosylase activity"/>
    <property type="evidence" value="ECO:0007669"/>
    <property type="project" value="TreeGrafter"/>
</dbReference>